<dbReference type="EMBL" id="JADCSA010000010">
    <property type="protein sequence ID" value="MBE7325255.1"/>
    <property type="molecule type" value="Genomic_DNA"/>
</dbReference>
<dbReference type="Gene3D" id="3.40.390.10">
    <property type="entry name" value="Collagenase (Catalytic Domain)"/>
    <property type="match status" value="1"/>
</dbReference>
<reference evidence="2 3" key="1">
    <citation type="submission" date="2020-10" db="EMBL/GenBank/DDBJ databases">
        <title>Nocardioides sp. isolated from sludge.</title>
        <authorList>
            <person name="Zhang X."/>
        </authorList>
    </citation>
    <scope>NUCLEOTIDE SEQUENCE [LARGE SCALE GENOMIC DNA]</scope>
    <source>
        <strain evidence="2 3">Y6</strain>
    </source>
</reference>
<comment type="caution">
    <text evidence="2">The sequence shown here is derived from an EMBL/GenBank/DDBJ whole genome shotgun (WGS) entry which is preliminary data.</text>
</comment>
<feature type="region of interest" description="Disordered" evidence="1">
    <location>
        <begin position="1"/>
        <end position="30"/>
    </location>
</feature>
<keyword evidence="3" id="KW-1185">Reference proteome</keyword>
<evidence type="ECO:0008006" key="4">
    <source>
        <dbReference type="Google" id="ProtNLM"/>
    </source>
</evidence>
<evidence type="ECO:0000313" key="3">
    <source>
        <dbReference type="Proteomes" id="UP000756387"/>
    </source>
</evidence>
<name>A0ABR9RUJ6_9ACTN</name>
<dbReference type="InterPro" id="IPR024079">
    <property type="entry name" value="MetalloPept_cat_dom_sf"/>
</dbReference>
<proteinExistence type="predicted"/>
<evidence type="ECO:0000313" key="2">
    <source>
        <dbReference type="EMBL" id="MBE7325255.1"/>
    </source>
</evidence>
<feature type="compositionally biased region" description="Low complexity" evidence="1">
    <location>
        <begin position="1"/>
        <end position="12"/>
    </location>
</feature>
<accession>A0ABR9RUJ6</accession>
<gene>
    <name evidence="2" type="ORF">IEQ44_11375</name>
</gene>
<evidence type="ECO:0000256" key="1">
    <source>
        <dbReference type="SAM" id="MobiDB-lite"/>
    </source>
</evidence>
<dbReference type="SUPFAM" id="SSF55486">
    <property type="entry name" value="Metalloproteases ('zincins'), catalytic domain"/>
    <property type="match status" value="1"/>
</dbReference>
<dbReference type="Proteomes" id="UP000756387">
    <property type="component" value="Unassembled WGS sequence"/>
</dbReference>
<organism evidence="2 3">
    <name type="scientific">Nocardioides malaquae</name>
    <dbReference type="NCBI Taxonomy" id="2773426"/>
    <lineage>
        <taxon>Bacteria</taxon>
        <taxon>Bacillati</taxon>
        <taxon>Actinomycetota</taxon>
        <taxon>Actinomycetes</taxon>
        <taxon>Propionibacteriales</taxon>
        <taxon>Nocardioidaceae</taxon>
        <taxon>Nocardioides</taxon>
    </lineage>
</organism>
<sequence>MRGSSGSRAGGRVTMGRAPPDGPVPAPPAVAEGVGTYAFMQTQRGSDDPVGYDPCRVIEVEINPDGAPAQHDALVDTGLARVSAATGLRFERVGTTGRRPSFDTVSPRRSPVLIAWATLDEVPELAGDIAGLAGSVSWGQPGQMRYVTGTVALDRDYFDSLGPADLPMAQAVVDHELGHLVGLGHVDDPNELMHEDSLQRWTYGPGDREGMARLGNLDC</sequence>
<protein>
    <recommendedName>
        <fullName evidence="4">Matrixin family metalloprotease</fullName>
    </recommendedName>
</protein>